<dbReference type="SUPFAM" id="SSF53756">
    <property type="entry name" value="UDP-Glycosyltransferase/glycogen phosphorylase"/>
    <property type="match status" value="1"/>
</dbReference>
<comment type="caution">
    <text evidence="3">The sequence shown here is derived from an EMBL/GenBank/DDBJ whole genome shotgun (WGS) entry which is preliminary data.</text>
</comment>
<dbReference type="PANTHER" id="PTHR45947:SF3">
    <property type="entry name" value="SULFOQUINOVOSYL TRANSFERASE SQD2"/>
    <property type="match status" value="1"/>
</dbReference>
<proteinExistence type="predicted"/>
<dbReference type="InterPro" id="IPR050194">
    <property type="entry name" value="Glycosyltransferase_grp1"/>
</dbReference>
<dbReference type="Gene3D" id="3.40.50.2000">
    <property type="entry name" value="Glycogen Phosphorylase B"/>
    <property type="match status" value="2"/>
</dbReference>
<evidence type="ECO:0000259" key="2">
    <source>
        <dbReference type="Pfam" id="PF13439"/>
    </source>
</evidence>
<evidence type="ECO:0000259" key="1">
    <source>
        <dbReference type="Pfam" id="PF00534"/>
    </source>
</evidence>
<evidence type="ECO:0008006" key="4">
    <source>
        <dbReference type="Google" id="ProtNLM"/>
    </source>
</evidence>
<protein>
    <recommendedName>
        <fullName evidence="4">Glycosyltransferase subfamily 4-like N-terminal domain-containing protein</fullName>
    </recommendedName>
</protein>
<dbReference type="InterPro" id="IPR028098">
    <property type="entry name" value="Glyco_trans_4-like_N"/>
</dbReference>
<feature type="domain" description="Glycosyl transferase family 1" evidence="1">
    <location>
        <begin position="196"/>
        <end position="346"/>
    </location>
</feature>
<dbReference type="Pfam" id="PF13439">
    <property type="entry name" value="Glyco_transf_4"/>
    <property type="match status" value="1"/>
</dbReference>
<reference evidence="3" key="1">
    <citation type="submission" date="2014-06" db="EMBL/GenBank/DDBJ databases">
        <title>Key roles for freshwater Actinobacteria revealed by deep metagenomic sequencing.</title>
        <authorList>
            <person name="Ghai R."/>
            <person name="Mizuno C.M."/>
            <person name="Picazo A."/>
            <person name="Camacho A."/>
            <person name="Rodriguez-Valera F."/>
        </authorList>
    </citation>
    <scope>NUCLEOTIDE SEQUENCE</scope>
</reference>
<dbReference type="GO" id="GO:0016757">
    <property type="term" value="F:glycosyltransferase activity"/>
    <property type="evidence" value="ECO:0007669"/>
    <property type="project" value="InterPro"/>
</dbReference>
<sequence length="373" mass="42210">MTRIVQVANFYGPKSGGLKTSMVEIAKQYSRSGIECLQIVPGHSYSRSNTNYSELITIPGWRIPFSGGYRVIIGTKKIKSLLTEYRPDLIEINDRLTLLSLATWARKRNIKTVLFAHEILVNVLKTFFPYVPYLTHIVKWHNLNSFKKFDHVIATTNYAAQEFKAINANNLSVIPLGVDKEIFNEKRTNYEIRNHEQFPKLILCSRLSKEKNPELAFKVLQLLVEHKMNPHLYVIGSGPLKNRLMAKYKNLPITFLGYINSRKELAKYLASVDLVIAPGPNETFCLAALEALSCGTPVIASDKSALKEILVNGGGTYVDENIDNWVEAVCTVALDQNIRSEALRNANNYSWEQTVQKLLSLYCLTQPEKELVA</sequence>
<dbReference type="Pfam" id="PF00534">
    <property type="entry name" value="Glycos_transf_1"/>
    <property type="match status" value="1"/>
</dbReference>
<dbReference type="PANTHER" id="PTHR45947">
    <property type="entry name" value="SULFOQUINOVOSYL TRANSFERASE SQD2"/>
    <property type="match status" value="1"/>
</dbReference>
<name>A0A094PU78_9ZZZZ</name>
<accession>A0A094PU78</accession>
<dbReference type="EMBL" id="JNSL01000195">
    <property type="protein sequence ID" value="KGA13249.1"/>
    <property type="molecule type" value="Genomic_DNA"/>
</dbReference>
<feature type="domain" description="Glycosyltransferase subfamily 4-like N-terminal" evidence="2">
    <location>
        <begin position="16"/>
        <end position="181"/>
    </location>
</feature>
<dbReference type="InterPro" id="IPR001296">
    <property type="entry name" value="Glyco_trans_1"/>
</dbReference>
<evidence type="ECO:0000313" key="3">
    <source>
        <dbReference type="EMBL" id="KGA13249.1"/>
    </source>
</evidence>
<gene>
    <name evidence="3" type="ORF">GM51_20275</name>
</gene>
<organism evidence="3">
    <name type="scientific">freshwater metagenome</name>
    <dbReference type="NCBI Taxonomy" id="449393"/>
    <lineage>
        <taxon>unclassified sequences</taxon>
        <taxon>metagenomes</taxon>
        <taxon>ecological metagenomes</taxon>
    </lineage>
</organism>
<dbReference type="AlphaFoldDB" id="A0A094PU78"/>